<dbReference type="InterPro" id="IPR001269">
    <property type="entry name" value="DUS_fam"/>
</dbReference>
<feature type="domain" description="DUS-like FMN-binding" evidence="15">
    <location>
        <begin position="1"/>
        <end position="294"/>
    </location>
</feature>
<evidence type="ECO:0000259" key="15">
    <source>
        <dbReference type="Pfam" id="PF01207"/>
    </source>
</evidence>
<evidence type="ECO:0000256" key="14">
    <source>
        <dbReference type="PIRSR" id="PIRSR006621-2"/>
    </source>
</evidence>
<dbReference type="EMBL" id="DVNZ01000004">
    <property type="protein sequence ID" value="HIU93541.1"/>
    <property type="molecule type" value="Genomic_DNA"/>
</dbReference>
<evidence type="ECO:0000313" key="16">
    <source>
        <dbReference type="EMBL" id="HIU93541.1"/>
    </source>
</evidence>
<dbReference type="Pfam" id="PF01207">
    <property type="entry name" value="Dus"/>
    <property type="match status" value="1"/>
</dbReference>
<dbReference type="GO" id="GO:0000049">
    <property type="term" value="F:tRNA binding"/>
    <property type="evidence" value="ECO:0007669"/>
    <property type="project" value="UniProtKB-KW"/>
</dbReference>
<evidence type="ECO:0000256" key="2">
    <source>
        <dbReference type="ARBA" id="ARBA00002790"/>
    </source>
</evidence>
<keyword evidence="5 12" id="KW-0288">FMN</keyword>
<evidence type="ECO:0000256" key="11">
    <source>
        <dbReference type="ARBA" id="ARBA00048802"/>
    </source>
</evidence>
<keyword evidence="14" id="KW-0547">Nucleotide-binding</keyword>
<comment type="function">
    <text evidence="2 12">Catalyzes the synthesis of 5,6-dihydrouridine (D), a modified base found in the D-loop of most tRNAs, via the reduction of the C5-C6 double bond in target uridines.</text>
</comment>
<feature type="binding site" evidence="14">
    <location>
        <position position="126"/>
    </location>
    <ligand>
        <name>FMN</name>
        <dbReference type="ChEBI" id="CHEBI:58210"/>
    </ligand>
</feature>
<comment type="cofactor">
    <cofactor evidence="1 12 14">
        <name>FMN</name>
        <dbReference type="ChEBI" id="CHEBI:58210"/>
    </cofactor>
</comment>
<accession>A0A9D1N2M2</accession>
<comment type="caution">
    <text evidence="16">The sequence shown here is derived from an EMBL/GenBank/DDBJ whole genome shotgun (WGS) entry which is preliminary data.</text>
</comment>
<evidence type="ECO:0000256" key="8">
    <source>
        <dbReference type="ARBA" id="ARBA00022884"/>
    </source>
</evidence>
<dbReference type="PANTHER" id="PTHR45846">
    <property type="entry name" value="TRNA-DIHYDROURIDINE(47) SYNTHASE [NAD(P)(+)]-LIKE"/>
    <property type="match status" value="1"/>
</dbReference>
<sequence>MAGFTDAPFRLLCREQGCGHTVTEMVSAKGLLFGSARTGALLDTLPGEGRVTVQLFGRDPAALAEAARRIEGERGAALEAIDLNFGCPAPKITGNGEGSALMREPALCGRIVAAVAAAVRVPVTAKLRKGFDAAHENAVEVARICADSGAAMLTVHGRTREQRYGGLADWGCVAAVAAAVRVPVIGNGDIASGVQALRRLSESGCAGVMVGRAALGNPWIFAEIRAALSGAAYTPPDEAARTAMALRHARMAAAYGGERALIELRKHLARYVGGRRAAASLRARLQTARTLGQIEEILLDTRTAQQYNEEAHS</sequence>
<dbReference type="PROSITE" id="PS01136">
    <property type="entry name" value="UPF0034"/>
    <property type="match status" value="1"/>
</dbReference>
<comment type="catalytic activity">
    <reaction evidence="11">
        <text>a 5,6-dihydrouridine in tRNA + NAD(+) = a uridine in tRNA + NADH + H(+)</text>
        <dbReference type="Rhea" id="RHEA:54452"/>
        <dbReference type="Rhea" id="RHEA-COMP:13339"/>
        <dbReference type="Rhea" id="RHEA-COMP:13887"/>
        <dbReference type="ChEBI" id="CHEBI:15378"/>
        <dbReference type="ChEBI" id="CHEBI:57540"/>
        <dbReference type="ChEBI" id="CHEBI:57945"/>
        <dbReference type="ChEBI" id="CHEBI:65315"/>
        <dbReference type="ChEBI" id="CHEBI:74443"/>
    </reaction>
</comment>
<dbReference type="InterPro" id="IPR024036">
    <property type="entry name" value="tRNA-dHydroUridine_Synthase_C"/>
</dbReference>
<feature type="binding site" evidence="14">
    <location>
        <position position="156"/>
    </location>
    <ligand>
        <name>FMN</name>
        <dbReference type="ChEBI" id="CHEBI:58210"/>
    </ligand>
</feature>
<evidence type="ECO:0000256" key="13">
    <source>
        <dbReference type="PIRSR" id="PIRSR006621-1"/>
    </source>
</evidence>
<reference evidence="16" key="1">
    <citation type="submission" date="2020-10" db="EMBL/GenBank/DDBJ databases">
        <authorList>
            <person name="Gilroy R."/>
        </authorList>
    </citation>
    <scope>NUCLEOTIDE SEQUENCE</scope>
    <source>
        <strain evidence="16">ChiGjej2B2-16831</strain>
    </source>
</reference>
<comment type="catalytic activity">
    <reaction evidence="10">
        <text>a 5,6-dihydrouridine in tRNA + NADP(+) = a uridine in tRNA + NADPH + H(+)</text>
        <dbReference type="Rhea" id="RHEA:23624"/>
        <dbReference type="Rhea" id="RHEA-COMP:13339"/>
        <dbReference type="Rhea" id="RHEA-COMP:13887"/>
        <dbReference type="ChEBI" id="CHEBI:15378"/>
        <dbReference type="ChEBI" id="CHEBI:57783"/>
        <dbReference type="ChEBI" id="CHEBI:58349"/>
        <dbReference type="ChEBI" id="CHEBI:65315"/>
        <dbReference type="ChEBI" id="CHEBI:74443"/>
    </reaction>
</comment>
<dbReference type="EC" id="1.3.1.-" evidence="12"/>
<evidence type="ECO:0000256" key="6">
    <source>
        <dbReference type="ARBA" id="ARBA00022694"/>
    </source>
</evidence>
<dbReference type="SUPFAM" id="SSF51395">
    <property type="entry name" value="FMN-linked oxidoreductases"/>
    <property type="match status" value="1"/>
</dbReference>
<dbReference type="GO" id="GO:0050660">
    <property type="term" value="F:flavin adenine dinucleotide binding"/>
    <property type="evidence" value="ECO:0007669"/>
    <property type="project" value="InterPro"/>
</dbReference>
<evidence type="ECO:0000256" key="9">
    <source>
        <dbReference type="ARBA" id="ARBA00023002"/>
    </source>
</evidence>
<evidence type="ECO:0000256" key="1">
    <source>
        <dbReference type="ARBA" id="ARBA00001917"/>
    </source>
</evidence>
<evidence type="ECO:0000256" key="10">
    <source>
        <dbReference type="ARBA" id="ARBA00048205"/>
    </source>
</evidence>
<dbReference type="InterPro" id="IPR018517">
    <property type="entry name" value="tRNA_hU_synthase_CS"/>
</dbReference>
<protein>
    <recommendedName>
        <fullName evidence="12">tRNA-dihydrouridine synthase</fullName>
        <ecNumber evidence="12">1.3.1.-</ecNumber>
    </recommendedName>
</protein>
<evidence type="ECO:0000256" key="12">
    <source>
        <dbReference type="PIRNR" id="PIRNR006621"/>
    </source>
</evidence>
<proteinExistence type="inferred from homology"/>
<gene>
    <name evidence="16" type="primary">dusB</name>
    <name evidence="16" type="ORF">IAD24_00135</name>
</gene>
<dbReference type="Proteomes" id="UP000824128">
    <property type="component" value="Unassembled WGS sequence"/>
</dbReference>
<evidence type="ECO:0000256" key="7">
    <source>
        <dbReference type="ARBA" id="ARBA00022857"/>
    </source>
</evidence>
<dbReference type="NCBIfam" id="TIGR00737">
    <property type="entry name" value="nifR3_yhdG"/>
    <property type="match status" value="1"/>
</dbReference>
<dbReference type="GO" id="GO:0017150">
    <property type="term" value="F:tRNA dihydrouridine synthase activity"/>
    <property type="evidence" value="ECO:0007669"/>
    <property type="project" value="InterPro"/>
</dbReference>
<feature type="binding site" evidence="14">
    <location>
        <position position="54"/>
    </location>
    <ligand>
        <name>FMN</name>
        <dbReference type="ChEBI" id="CHEBI:58210"/>
    </ligand>
</feature>
<feature type="binding site" evidence="14">
    <location>
        <begin position="211"/>
        <end position="212"/>
    </location>
    <ligand>
        <name>FMN</name>
        <dbReference type="ChEBI" id="CHEBI:58210"/>
    </ligand>
</feature>
<organism evidence="16 17">
    <name type="scientific">Candidatus Aphodomorpha intestinavium</name>
    <dbReference type="NCBI Taxonomy" id="2840672"/>
    <lineage>
        <taxon>Bacteria</taxon>
        <taxon>Bacillati</taxon>
        <taxon>Bacillota</taxon>
        <taxon>Clostridia</taxon>
        <taxon>Eubacteriales</taxon>
        <taxon>Candidatus Aphodomorpha</taxon>
    </lineage>
</organism>
<reference evidence="16" key="2">
    <citation type="journal article" date="2021" name="PeerJ">
        <title>Extensive microbial diversity within the chicken gut microbiome revealed by metagenomics and culture.</title>
        <authorList>
            <person name="Gilroy R."/>
            <person name="Ravi A."/>
            <person name="Getino M."/>
            <person name="Pursley I."/>
            <person name="Horton D.L."/>
            <person name="Alikhan N.F."/>
            <person name="Baker D."/>
            <person name="Gharbi K."/>
            <person name="Hall N."/>
            <person name="Watson M."/>
            <person name="Adriaenssens E.M."/>
            <person name="Foster-Nyarko E."/>
            <person name="Jarju S."/>
            <person name="Secka A."/>
            <person name="Antonio M."/>
            <person name="Oren A."/>
            <person name="Chaudhuri R.R."/>
            <person name="La Ragione R."/>
            <person name="Hildebrand F."/>
            <person name="Pallen M.J."/>
        </authorList>
    </citation>
    <scope>NUCLEOTIDE SEQUENCE</scope>
    <source>
        <strain evidence="16">ChiGjej2B2-16831</strain>
    </source>
</reference>
<dbReference type="InterPro" id="IPR004652">
    <property type="entry name" value="DusB-like"/>
</dbReference>
<evidence type="ECO:0000313" key="17">
    <source>
        <dbReference type="Proteomes" id="UP000824128"/>
    </source>
</evidence>
<evidence type="ECO:0000256" key="4">
    <source>
        <dbReference type="ARBA" id="ARBA00022630"/>
    </source>
</evidence>
<dbReference type="InterPro" id="IPR013785">
    <property type="entry name" value="Aldolase_TIM"/>
</dbReference>
<dbReference type="InterPro" id="IPR035587">
    <property type="entry name" value="DUS-like_FMN-bd"/>
</dbReference>
<keyword evidence="3" id="KW-0820">tRNA-binding</keyword>
<dbReference type="Gene3D" id="1.10.1200.80">
    <property type="entry name" value="Putative flavin oxidoreducatase, domain 2"/>
    <property type="match status" value="1"/>
</dbReference>
<keyword evidence="4 12" id="KW-0285">Flavoprotein</keyword>
<comment type="similarity">
    <text evidence="12">Belongs to the dus family.</text>
</comment>
<name>A0A9D1N2M2_9FIRM</name>
<dbReference type="CDD" id="cd02801">
    <property type="entry name" value="DUS_like_FMN"/>
    <property type="match status" value="1"/>
</dbReference>
<dbReference type="PANTHER" id="PTHR45846:SF1">
    <property type="entry name" value="TRNA-DIHYDROURIDINE(47) SYNTHASE [NAD(P)(+)]-LIKE"/>
    <property type="match status" value="1"/>
</dbReference>
<keyword evidence="7" id="KW-0521">NADP</keyword>
<keyword evidence="8" id="KW-0694">RNA-binding</keyword>
<feature type="active site" description="Proton donor" evidence="13">
    <location>
        <position position="87"/>
    </location>
</feature>
<keyword evidence="6 12" id="KW-0819">tRNA processing</keyword>
<dbReference type="Gene3D" id="3.20.20.70">
    <property type="entry name" value="Aldolase class I"/>
    <property type="match status" value="1"/>
</dbReference>
<dbReference type="PIRSF" id="PIRSF006621">
    <property type="entry name" value="Dus"/>
    <property type="match status" value="1"/>
</dbReference>
<keyword evidence="9 12" id="KW-0560">Oxidoreductase</keyword>
<dbReference type="AlphaFoldDB" id="A0A9D1N2M2"/>
<evidence type="ECO:0000256" key="3">
    <source>
        <dbReference type="ARBA" id="ARBA00022555"/>
    </source>
</evidence>
<evidence type="ECO:0000256" key="5">
    <source>
        <dbReference type="ARBA" id="ARBA00022643"/>
    </source>
</evidence>